<dbReference type="InterPro" id="IPR001584">
    <property type="entry name" value="Integrase_cat-core"/>
</dbReference>
<dbReference type="PROSITE" id="PS50994">
    <property type="entry name" value="INTEGRASE"/>
    <property type="match status" value="1"/>
</dbReference>
<dbReference type="GO" id="GO:0003676">
    <property type="term" value="F:nucleic acid binding"/>
    <property type="evidence" value="ECO:0007669"/>
    <property type="project" value="InterPro"/>
</dbReference>
<dbReference type="InterPro" id="IPR036397">
    <property type="entry name" value="RNaseH_sf"/>
</dbReference>
<dbReference type="InterPro" id="IPR012337">
    <property type="entry name" value="RNaseH-like_sf"/>
</dbReference>
<evidence type="ECO:0000313" key="2">
    <source>
        <dbReference type="EMBL" id="HEC57102.1"/>
    </source>
</evidence>
<proteinExistence type="predicted"/>
<evidence type="ECO:0000313" key="3">
    <source>
        <dbReference type="EMBL" id="OFV66506.1"/>
    </source>
</evidence>
<organism evidence="3 4">
    <name type="scientific">Candidatus Syntropharchaeum butanivorans</name>
    <dbReference type="NCBI Taxonomy" id="1839936"/>
    <lineage>
        <taxon>Archaea</taxon>
        <taxon>Methanobacteriati</taxon>
        <taxon>Methanobacteriota</taxon>
        <taxon>Stenosarchaea group</taxon>
        <taxon>Methanomicrobia</taxon>
        <taxon>Methanosarcinales</taxon>
        <taxon>ANME-2 cluster</taxon>
        <taxon>Candidatus Syntropharchaeum</taxon>
    </lineage>
</organism>
<feature type="domain" description="Integrase catalytic" evidence="1">
    <location>
        <begin position="1"/>
        <end position="102"/>
    </location>
</feature>
<evidence type="ECO:0000313" key="4">
    <source>
        <dbReference type="Proteomes" id="UP000185779"/>
    </source>
</evidence>
<reference evidence="3 4" key="1">
    <citation type="submission" date="2016-05" db="EMBL/GenBank/DDBJ databases">
        <title>Microbial consortia oxidize butane by reversing methanogenesis.</title>
        <authorList>
            <person name="Laso-Perez R."/>
            <person name="Richter M."/>
            <person name="Wegener G."/>
            <person name="Musat F."/>
        </authorList>
    </citation>
    <scope>NUCLEOTIDE SEQUENCE [LARGE SCALE GENOMIC DNA]</scope>
    <source>
        <strain evidence="3">BOX1</strain>
    </source>
</reference>
<accession>A0A1F2P7F0</accession>
<dbReference type="STRING" id="1839936.SBU_000473"/>
<reference evidence="2" key="2">
    <citation type="journal article" date="2020" name="mSystems">
        <title>Genome- and Community-Level Interaction Insights into Carbon Utilization and Element Cycling Functions of Hydrothermarchaeota in Hydrothermal Sediment.</title>
        <authorList>
            <person name="Zhou Z."/>
            <person name="Liu Y."/>
            <person name="Xu W."/>
            <person name="Pan J."/>
            <person name="Luo Z.H."/>
            <person name="Li M."/>
        </authorList>
    </citation>
    <scope>NUCLEOTIDE SEQUENCE [LARGE SCALE GENOMIC DNA]</scope>
    <source>
        <strain evidence="2">HyVt-386</strain>
    </source>
</reference>
<evidence type="ECO:0000259" key="1">
    <source>
        <dbReference type="PROSITE" id="PS50994"/>
    </source>
</evidence>
<dbReference type="Proteomes" id="UP000885936">
    <property type="component" value="Unassembled WGS sequence"/>
</dbReference>
<dbReference type="PATRIC" id="fig|1839936.3.peg.477"/>
<dbReference type="GO" id="GO:0015074">
    <property type="term" value="P:DNA integration"/>
    <property type="evidence" value="ECO:0007669"/>
    <property type="project" value="InterPro"/>
</dbReference>
<protein>
    <submittedName>
        <fullName evidence="3">Integrase</fullName>
    </submittedName>
    <submittedName>
        <fullName evidence="2">Transposase</fullName>
    </submittedName>
</protein>
<dbReference type="Proteomes" id="UP000185779">
    <property type="component" value="Unassembled WGS sequence"/>
</dbReference>
<dbReference type="EMBL" id="DRIE01000073">
    <property type="protein sequence ID" value="HEC57102.1"/>
    <property type="molecule type" value="Genomic_DNA"/>
</dbReference>
<gene>
    <name evidence="2" type="ORF">ENI32_04360</name>
    <name evidence="3" type="ORF">SBU_000473</name>
</gene>
<name>A0A1F2P7F0_9EURY</name>
<sequence length="162" mass="19573">MDWFFNEKYGRWVCALLDDAIAESSIKLLDEAYRKYLHITPIREVITDHGSQFYANRRDKKGEAKHSFEEYCKQRGIKQTLCKYNHPQSNGKMEKWFDTYNRHRDDFDSIQEFVDWYNRIGPHMSLNFDELETPKQAFYRKCDDIIFGNFVLMMESLLEEEI</sequence>
<comment type="caution">
    <text evidence="3">The sequence shown here is derived from an EMBL/GenBank/DDBJ whole genome shotgun (WGS) entry which is preliminary data.</text>
</comment>
<dbReference type="EMBL" id="LYOR01000002">
    <property type="protein sequence ID" value="OFV66506.1"/>
    <property type="molecule type" value="Genomic_DNA"/>
</dbReference>
<keyword evidence="4" id="KW-1185">Reference proteome</keyword>
<dbReference type="Gene3D" id="3.30.420.10">
    <property type="entry name" value="Ribonuclease H-like superfamily/Ribonuclease H"/>
    <property type="match status" value="1"/>
</dbReference>
<dbReference type="SUPFAM" id="SSF53098">
    <property type="entry name" value="Ribonuclease H-like"/>
    <property type="match status" value="1"/>
</dbReference>
<dbReference type="AlphaFoldDB" id="A0A1F2P7F0"/>